<evidence type="ECO:0008006" key="4">
    <source>
        <dbReference type="Google" id="ProtNLM"/>
    </source>
</evidence>
<feature type="transmembrane region" description="Helical" evidence="1">
    <location>
        <begin position="60"/>
        <end position="82"/>
    </location>
</feature>
<keyword evidence="3" id="KW-1185">Reference proteome</keyword>
<gene>
    <name evidence="2" type="ORF">NDK43_26980</name>
</gene>
<keyword evidence="1" id="KW-0472">Membrane</keyword>
<evidence type="ECO:0000313" key="3">
    <source>
        <dbReference type="Proteomes" id="UP001523262"/>
    </source>
</evidence>
<feature type="transmembrane region" description="Helical" evidence="1">
    <location>
        <begin position="136"/>
        <end position="156"/>
    </location>
</feature>
<reference evidence="2 3" key="1">
    <citation type="submission" date="2022-06" db="EMBL/GenBank/DDBJ databases">
        <authorList>
            <person name="Jeon C.O."/>
        </authorList>
    </citation>
    <scope>NUCLEOTIDE SEQUENCE [LARGE SCALE GENOMIC DNA]</scope>
    <source>
        <strain evidence="2 3">KCTC 13943</strain>
    </source>
</reference>
<dbReference type="EMBL" id="JAMQCR010000002">
    <property type="protein sequence ID" value="MCM2535323.1"/>
    <property type="molecule type" value="Genomic_DNA"/>
</dbReference>
<feature type="transmembrane region" description="Helical" evidence="1">
    <location>
        <begin position="30"/>
        <end position="48"/>
    </location>
</feature>
<protein>
    <recommendedName>
        <fullName evidence="4">DUF4405 domain-containing protein</fullName>
    </recommendedName>
</protein>
<feature type="transmembrane region" description="Helical" evidence="1">
    <location>
        <begin position="182"/>
        <end position="202"/>
    </location>
</feature>
<keyword evidence="1" id="KW-0812">Transmembrane</keyword>
<keyword evidence="1" id="KW-1133">Transmembrane helix</keyword>
<evidence type="ECO:0000313" key="2">
    <source>
        <dbReference type="EMBL" id="MCM2535323.1"/>
    </source>
</evidence>
<feature type="transmembrane region" description="Helical" evidence="1">
    <location>
        <begin position="103"/>
        <end position="124"/>
    </location>
</feature>
<feature type="transmembrane region" description="Helical" evidence="1">
    <location>
        <begin position="214"/>
        <end position="233"/>
    </location>
</feature>
<evidence type="ECO:0000256" key="1">
    <source>
        <dbReference type="SAM" id="Phobius"/>
    </source>
</evidence>
<accession>A0ABT0WG85</accession>
<dbReference type="Proteomes" id="UP001523262">
    <property type="component" value="Unassembled WGS sequence"/>
</dbReference>
<proteinExistence type="predicted"/>
<organism evidence="2 3">
    <name type="scientific">Neobacillus pocheonensis</name>
    <dbReference type="NCBI Taxonomy" id="363869"/>
    <lineage>
        <taxon>Bacteria</taxon>
        <taxon>Bacillati</taxon>
        <taxon>Bacillota</taxon>
        <taxon>Bacilli</taxon>
        <taxon>Bacillales</taxon>
        <taxon>Bacillaceae</taxon>
        <taxon>Neobacillus</taxon>
    </lineage>
</organism>
<sequence>MKKRDVEAMINSKEFYAKKKWSPIERNKRMTAIAGTVLFVLIIVELVITAKLHELISEHIFVGILLSGPLVVKIFSTGYRFFLYYTKSPDFVRAGPPNTLLRLLAPFLVLITILVFISGFGLVLGGHAKKGLFLKIHAVSITLWLPLLAVHIYAYIRKVPGLIANDWTRKSKFRVPGREGRVGINVAALIVSGIAAIIMTPWNAGGHGHGIPSPLVLGIVAAVIAVLIAIPLLRITNKTTKL</sequence>
<comment type="caution">
    <text evidence="2">The sequence shown here is derived from an EMBL/GenBank/DDBJ whole genome shotgun (WGS) entry which is preliminary data.</text>
</comment>
<name>A0ABT0WG85_9BACI</name>